<reference evidence="2 3" key="1">
    <citation type="submission" date="2024-04" db="EMBL/GenBank/DDBJ databases">
        <title>Phyllosticta paracitricarpa is synonymous to the EU quarantine fungus P. citricarpa based on phylogenomic analyses.</title>
        <authorList>
            <consortium name="Lawrence Berkeley National Laboratory"/>
            <person name="Van Ingen-Buijs V.A."/>
            <person name="Van Westerhoven A.C."/>
            <person name="Haridas S."/>
            <person name="Skiadas P."/>
            <person name="Martin F."/>
            <person name="Groenewald J.Z."/>
            <person name="Crous P.W."/>
            <person name="Seidl M.F."/>
        </authorList>
    </citation>
    <scope>NUCLEOTIDE SEQUENCE [LARGE SCALE GENOMIC DNA]</scope>
    <source>
        <strain evidence="2 3">CBS 123374</strain>
    </source>
</reference>
<accession>A0ABR1YK53</accession>
<keyword evidence="1" id="KW-0472">Membrane</keyword>
<evidence type="ECO:0000313" key="2">
    <source>
        <dbReference type="EMBL" id="KAK8232181.1"/>
    </source>
</evidence>
<gene>
    <name evidence="2" type="ORF">HDK90DRAFT_512133</name>
</gene>
<dbReference type="EMBL" id="JBBWRZ010000007">
    <property type="protein sequence ID" value="KAK8232181.1"/>
    <property type="molecule type" value="Genomic_DNA"/>
</dbReference>
<dbReference type="Proteomes" id="UP001492380">
    <property type="component" value="Unassembled WGS sequence"/>
</dbReference>
<protein>
    <submittedName>
        <fullName evidence="2">Uncharacterized protein</fullName>
    </submittedName>
</protein>
<feature type="transmembrane region" description="Helical" evidence="1">
    <location>
        <begin position="30"/>
        <end position="58"/>
    </location>
</feature>
<evidence type="ECO:0000313" key="3">
    <source>
        <dbReference type="Proteomes" id="UP001492380"/>
    </source>
</evidence>
<proteinExistence type="predicted"/>
<sequence>MAVVHAQKAIIDKENDKVPAADVSGELRRALGAVMVLLFAYFASCLMIVCMSVYAVAWNIGNRRSLQREADRVAALRASGHLTEHEKGALGAGEGA</sequence>
<name>A0ABR1YK53_9PEZI</name>
<keyword evidence="3" id="KW-1185">Reference proteome</keyword>
<evidence type="ECO:0000256" key="1">
    <source>
        <dbReference type="SAM" id="Phobius"/>
    </source>
</evidence>
<keyword evidence="1" id="KW-1133">Transmembrane helix</keyword>
<keyword evidence="1" id="KW-0812">Transmembrane</keyword>
<organism evidence="2 3">
    <name type="scientific">Phyllosticta capitalensis</name>
    <dbReference type="NCBI Taxonomy" id="121624"/>
    <lineage>
        <taxon>Eukaryota</taxon>
        <taxon>Fungi</taxon>
        <taxon>Dikarya</taxon>
        <taxon>Ascomycota</taxon>
        <taxon>Pezizomycotina</taxon>
        <taxon>Dothideomycetes</taxon>
        <taxon>Dothideomycetes incertae sedis</taxon>
        <taxon>Botryosphaeriales</taxon>
        <taxon>Phyllostictaceae</taxon>
        <taxon>Phyllosticta</taxon>
    </lineage>
</organism>
<comment type="caution">
    <text evidence="2">The sequence shown here is derived from an EMBL/GenBank/DDBJ whole genome shotgun (WGS) entry which is preliminary data.</text>
</comment>